<dbReference type="GO" id="GO:0005737">
    <property type="term" value="C:cytoplasm"/>
    <property type="evidence" value="ECO:0007669"/>
    <property type="project" value="TreeGrafter"/>
</dbReference>
<feature type="signal peptide" evidence="3">
    <location>
        <begin position="1"/>
        <end position="20"/>
    </location>
</feature>
<dbReference type="Pfam" id="PF04909">
    <property type="entry name" value="Amidohydro_2"/>
    <property type="match status" value="1"/>
</dbReference>
<dbReference type="PANTHER" id="PTHR21240">
    <property type="entry name" value="2-AMINO-3-CARBOXYLMUCONATE-6-SEMIALDEHYDE DECARBOXYLASE"/>
    <property type="match status" value="1"/>
</dbReference>
<name>A0A4Y6PP56_PERCE</name>
<keyword evidence="3" id="KW-0732">Signal</keyword>
<keyword evidence="6" id="KW-1185">Reference proteome</keyword>
<dbReference type="RefSeq" id="WP_141196386.1">
    <property type="nucleotide sequence ID" value="NZ_CP041186.1"/>
</dbReference>
<dbReference type="GO" id="GO:0019748">
    <property type="term" value="P:secondary metabolic process"/>
    <property type="evidence" value="ECO:0007669"/>
    <property type="project" value="TreeGrafter"/>
</dbReference>
<feature type="chain" id="PRO_5030106166" description="Amidohydrolase-related domain-containing protein" evidence="3">
    <location>
        <begin position="21"/>
        <end position="411"/>
    </location>
</feature>
<dbReference type="GO" id="GO:0016787">
    <property type="term" value="F:hydrolase activity"/>
    <property type="evidence" value="ECO:0007669"/>
    <property type="project" value="InterPro"/>
</dbReference>
<evidence type="ECO:0000313" key="5">
    <source>
        <dbReference type="EMBL" id="QDG49889.1"/>
    </source>
</evidence>
<dbReference type="AlphaFoldDB" id="A0A4Y6PP56"/>
<dbReference type="InterPro" id="IPR006680">
    <property type="entry name" value="Amidohydro-rel"/>
</dbReference>
<dbReference type="Proteomes" id="UP000315995">
    <property type="component" value="Chromosome"/>
</dbReference>
<dbReference type="InterPro" id="IPR032466">
    <property type="entry name" value="Metal_Hydrolase"/>
</dbReference>
<evidence type="ECO:0000256" key="3">
    <source>
        <dbReference type="SAM" id="SignalP"/>
    </source>
</evidence>
<evidence type="ECO:0000259" key="4">
    <source>
        <dbReference type="Pfam" id="PF04909"/>
    </source>
</evidence>
<evidence type="ECO:0000256" key="2">
    <source>
        <dbReference type="SAM" id="MobiDB-lite"/>
    </source>
</evidence>
<dbReference type="Gene3D" id="3.20.20.140">
    <property type="entry name" value="Metal-dependent hydrolases"/>
    <property type="match status" value="1"/>
</dbReference>
<evidence type="ECO:0000313" key="6">
    <source>
        <dbReference type="Proteomes" id="UP000315995"/>
    </source>
</evidence>
<organism evidence="5 6">
    <name type="scientific">Persicimonas caeni</name>
    <dbReference type="NCBI Taxonomy" id="2292766"/>
    <lineage>
        <taxon>Bacteria</taxon>
        <taxon>Deltaproteobacteria</taxon>
        <taxon>Bradymonadales</taxon>
        <taxon>Bradymonadaceae</taxon>
        <taxon>Persicimonas</taxon>
    </lineage>
</organism>
<keyword evidence="1" id="KW-0456">Lyase</keyword>
<dbReference type="PROSITE" id="PS51257">
    <property type="entry name" value="PROKAR_LIPOPROTEIN"/>
    <property type="match status" value="1"/>
</dbReference>
<dbReference type="GO" id="GO:0016831">
    <property type="term" value="F:carboxy-lyase activity"/>
    <property type="evidence" value="ECO:0007669"/>
    <property type="project" value="InterPro"/>
</dbReference>
<evidence type="ECO:0000256" key="1">
    <source>
        <dbReference type="ARBA" id="ARBA00023239"/>
    </source>
</evidence>
<dbReference type="SUPFAM" id="SSF51556">
    <property type="entry name" value="Metallo-dependent hydrolases"/>
    <property type="match status" value="1"/>
</dbReference>
<proteinExistence type="predicted"/>
<reference evidence="5 6" key="1">
    <citation type="submission" date="2019-06" db="EMBL/GenBank/DDBJ databases">
        <title>Persicimonas caeni gen. nov., sp. nov., a predatory bacterium isolated from solar saltern.</title>
        <authorList>
            <person name="Wang S."/>
        </authorList>
    </citation>
    <scope>NUCLEOTIDE SEQUENCE [LARGE SCALE GENOMIC DNA]</scope>
    <source>
        <strain evidence="5 6">YN101</strain>
    </source>
</reference>
<dbReference type="PANTHER" id="PTHR21240:SF28">
    <property type="entry name" value="ISO-OROTATE DECARBOXYLASE (EUROFUNG)"/>
    <property type="match status" value="1"/>
</dbReference>
<gene>
    <name evidence="5" type="ORF">FIV42_03770</name>
</gene>
<accession>A0A4Y6PP56</accession>
<feature type="region of interest" description="Disordered" evidence="2">
    <location>
        <begin position="22"/>
        <end position="48"/>
    </location>
</feature>
<feature type="domain" description="Amidohydrolase-related" evidence="4">
    <location>
        <begin position="97"/>
        <end position="385"/>
    </location>
</feature>
<dbReference type="InterPro" id="IPR032465">
    <property type="entry name" value="ACMSD"/>
</dbReference>
<sequence>MKKTTYIFGLLLALAATTSACDKQEKPTDQVATEEETAKPDEHAGAQGDALQGDWKAHDVHTHLSPYAYPVAIKVMDDNGLYRMVNMSGGGSPRYRQANLAEADKFDGRIALFFNVDWEDVDDADFGESTAAALETAVEQGFAGLKISKALGLGVKTEDGELLAVDDPRLAPIWEKAGKIGIPVGIHTSDPKAFFEKPGPENERWDELKLAPSWSFYGEEYPSRKALLDARDRMVASHPYTTFMLLHFANNPEDIDYVDRLLDEHPNVIVDVSARLAEIGRHAPEKVRKLFIKHQDRILFATDLGLRARPTEQGLQYRLTLGSISKKPPTLEDVADFYDKHWRYFETDEEAIEHPVPIQGDWKVHPIDLPREVLDKLYWKNAERIIFAPWLGRRAATSVADRASALITQSQ</sequence>
<dbReference type="OrthoDB" id="1407586at2"/>
<accession>A0A5B8XZQ8</accession>
<dbReference type="EMBL" id="CP041186">
    <property type="protein sequence ID" value="QDG49889.1"/>
    <property type="molecule type" value="Genomic_DNA"/>
</dbReference>
<protein>
    <recommendedName>
        <fullName evidence="4">Amidohydrolase-related domain-containing protein</fullName>
    </recommendedName>
</protein>